<protein>
    <submittedName>
        <fullName evidence="2">Uncharacterized protein</fullName>
    </submittedName>
</protein>
<sequence>MTRLNSVIYLFLFLIVLVDSNEVTLTNIEIKKLKNRPLQP</sequence>
<proteinExistence type="predicted"/>
<dbReference type="AlphaFoldDB" id="A0A2P2MLP9"/>
<organism evidence="2">
    <name type="scientific">Rhizophora mucronata</name>
    <name type="common">Asiatic mangrove</name>
    <dbReference type="NCBI Taxonomy" id="61149"/>
    <lineage>
        <taxon>Eukaryota</taxon>
        <taxon>Viridiplantae</taxon>
        <taxon>Streptophyta</taxon>
        <taxon>Embryophyta</taxon>
        <taxon>Tracheophyta</taxon>
        <taxon>Spermatophyta</taxon>
        <taxon>Magnoliopsida</taxon>
        <taxon>eudicotyledons</taxon>
        <taxon>Gunneridae</taxon>
        <taxon>Pentapetalae</taxon>
        <taxon>rosids</taxon>
        <taxon>fabids</taxon>
        <taxon>Malpighiales</taxon>
        <taxon>Rhizophoraceae</taxon>
        <taxon>Rhizophora</taxon>
    </lineage>
</organism>
<keyword evidence="1" id="KW-0732">Signal</keyword>
<name>A0A2P2MLP9_RHIMU</name>
<reference evidence="2" key="1">
    <citation type="submission" date="2018-02" db="EMBL/GenBank/DDBJ databases">
        <title>Rhizophora mucronata_Transcriptome.</title>
        <authorList>
            <person name="Meera S.P."/>
            <person name="Sreeshan A."/>
            <person name="Augustine A."/>
        </authorList>
    </citation>
    <scope>NUCLEOTIDE SEQUENCE</scope>
    <source>
        <tissue evidence="2">Leaf</tissue>
    </source>
</reference>
<feature type="chain" id="PRO_5015150806" evidence="1">
    <location>
        <begin position="21"/>
        <end position="40"/>
    </location>
</feature>
<feature type="signal peptide" evidence="1">
    <location>
        <begin position="1"/>
        <end position="20"/>
    </location>
</feature>
<evidence type="ECO:0000313" key="2">
    <source>
        <dbReference type="EMBL" id="MBX31133.1"/>
    </source>
</evidence>
<evidence type="ECO:0000256" key="1">
    <source>
        <dbReference type="SAM" id="SignalP"/>
    </source>
</evidence>
<accession>A0A2P2MLP9</accession>
<dbReference type="EMBL" id="GGEC01050649">
    <property type="protein sequence ID" value="MBX31133.1"/>
    <property type="molecule type" value="Transcribed_RNA"/>
</dbReference>